<gene>
    <name evidence="7" type="ORF">GGI19_001357</name>
</gene>
<dbReference type="InterPro" id="IPR009828">
    <property type="entry name" value="CYRIA/CYRIB_Rac1-bd"/>
</dbReference>
<evidence type="ECO:0000256" key="4">
    <source>
        <dbReference type="ARBA" id="ARBA00023288"/>
    </source>
</evidence>
<organism evidence="7 8">
    <name type="scientific">Coemansia pectinata</name>
    <dbReference type="NCBI Taxonomy" id="1052879"/>
    <lineage>
        <taxon>Eukaryota</taxon>
        <taxon>Fungi</taxon>
        <taxon>Fungi incertae sedis</taxon>
        <taxon>Zoopagomycota</taxon>
        <taxon>Kickxellomycotina</taxon>
        <taxon>Kickxellomycetes</taxon>
        <taxon>Kickxellales</taxon>
        <taxon>Kickxellaceae</taxon>
        <taxon>Coemansia</taxon>
    </lineage>
</organism>
<dbReference type="Proteomes" id="UP001140011">
    <property type="component" value="Unassembled WGS sequence"/>
</dbReference>
<evidence type="ECO:0000313" key="8">
    <source>
        <dbReference type="Proteomes" id="UP001140011"/>
    </source>
</evidence>
<proteinExistence type="inferred from homology"/>
<evidence type="ECO:0000259" key="6">
    <source>
        <dbReference type="Pfam" id="PF07159"/>
    </source>
</evidence>
<feature type="domain" description="CYRIA/CYRIB Rac1 binding" evidence="6">
    <location>
        <begin position="56"/>
        <end position="306"/>
    </location>
</feature>
<dbReference type="GO" id="GO:0031267">
    <property type="term" value="F:small GTPase binding"/>
    <property type="evidence" value="ECO:0007669"/>
    <property type="project" value="InterPro"/>
</dbReference>
<dbReference type="OrthoDB" id="60973at2759"/>
<name>A0A9W8H3Q1_9FUNG</name>
<comment type="caution">
    <text evidence="7">The sequence shown here is derived from an EMBL/GenBank/DDBJ whole genome shotgun (WGS) entry which is preliminary data.</text>
</comment>
<evidence type="ECO:0000256" key="5">
    <source>
        <dbReference type="SAM" id="MobiDB-lite"/>
    </source>
</evidence>
<accession>A0A9W8H3Q1</accession>
<protein>
    <recommendedName>
        <fullName evidence="6">CYRIA/CYRIB Rac1 binding domain-containing protein</fullName>
    </recommendedName>
</protein>
<keyword evidence="8" id="KW-1185">Reference proteome</keyword>
<dbReference type="GO" id="GO:0016020">
    <property type="term" value="C:membrane"/>
    <property type="evidence" value="ECO:0007669"/>
    <property type="project" value="UniProtKB-SubCell"/>
</dbReference>
<comment type="similarity">
    <text evidence="2">Belongs to the CYRI family.</text>
</comment>
<keyword evidence="4" id="KW-0449">Lipoprotein</keyword>
<dbReference type="EMBL" id="JANBUH010000047">
    <property type="protein sequence ID" value="KAJ2755811.1"/>
    <property type="molecule type" value="Genomic_DNA"/>
</dbReference>
<evidence type="ECO:0000313" key="7">
    <source>
        <dbReference type="EMBL" id="KAJ2755811.1"/>
    </source>
</evidence>
<feature type="region of interest" description="Disordered" evidence="5">
    <location>
        <begin position="9"/>
        <end position="29"/>
    </location>
</feature>
<dbReference type="InterPro" id="IPR039789">
    <property type="entry name" value="CYRI"/>
</dbReference>
<feature type="compositionally biased region" description="Low complexity" evidence="5">
    <location>
        <begin position="9"/>
        <end position="21"/>
    </location>
</feature>
<dbReference type="GO" id="GO:0030833">
    <property type="term" value="P:regulation of actin filament polymerization"/>
    <property type="evidence" value="ECO:0007669"/>
    <property type="project" value="InterPro"/>
</dbReference>
<evidence type="ECO:0000256" key="2">
    <source>
        <dbReference type="ARBA" id="ARBA00005778"/>
    </source>
</evidence>
<reference evidence="7" key="1">
    <citation type="submission" date="2022-07" db="EMBL/GenBank/DDBJ databases">
        <title>Phylogenomic reconstructions and comparative analyses of Kickxellomycotina fungi.</title>
        <authorList>
            <person name="Reynolds N.K."/>
            <person name="Stajich J.E."/>
            <person name="Barry K."/>
            <person name="Grigoriev I.V."/>
            <person name="Crous P."/>
            <person name="Smith M.E."/>
        </authorList>
    </citation>
    <scope>NUCLEOTIDE SEQUENCE</scope>
    <source>
        <strain evidence="7">BCRC 34297</strain>
    </source>
</reference>
<evidence type="ECO:0000256" key="1">
    <source>
        <dbReference type="ARBA" id="ARBA00004635"/>
    </source>
</evidence>
<dbReference type="Pfam" id="PF07159">
    <property type="entry name" value="CYRIA-B_Rac1-bd"/>
    <property type="match status" value="1"/>
</dbReference>
<comment type="subcellular location">
    <subcellularLocation>
        <location evidence="1">Membrane</location>
        <topology evidence="1">Lipid-anchor</topology>
    </subcellularLocation>
</comment>
<evidence type="ECO:0000256" key="3">
    <source>
        <dbReference type="ARBA" id="ARBA00023136"/>
    </source>
</evidence>
<dbReference type="PANTHER" id="PTHR12422">
    <property type="entry name" value="GH09096P"/>
    <property type="match status" value="1"/>
</dbReference>
<keyword evidence="3" id="KW-0472">Membrane</keyword>
<sequence length="325" mass="35881">MGALLSLLRGSSSGYTSTSARTSRDTEPAARFSKQFSDFILNLGDSRNAQYVVDNFPEGDRVLRAGQALLQRIRTYQDGSNEIRAAISQPTPENEEAAWRKIGPSVVLLRECFEHSQSLDRIIPDILDELCSQVNDYDLGKTDRNRGLARLLADLMQSAFAFDSLKSSIPAIQNDFSYYRRTLPRMIKSQNDDIASNVIPHEVSNQMSLFYAYHNPMVKTVVDSASQFAKDSRNEPLVLDCISALAAGSFNTVKQGKADGPESERLCVLVLATCCILYDWISPQGIGSAQSSIDVKAVLDMVSEHTLADSTPADKVVRANCRTLR</sequence>
<dbReference type="AlphaFoldDB" id="A0A9W8H3Q1"/>